<name>A0AAV7KIP7_9METZ</name>
<gene>
    <name evidence="2" type="ORF">LOD99_14390</name>
</gene>
<feature type="transmembrane region" description="Helical" evidence="1">
    <location>
        <begin position="132"/>
        <end position="153"/>
    </location>
</feature>
<dbReference type="EMBL" id="JAKMXF010000044">
    <property type="protein sequence ID" value="KAI6660049.1"/>
    <property type="molecule type" value="Genomic_DNA"/>
</dbReference>
<feature type="transmembrane region" description="Helical" evidence="1">
    <location>
        <begin position="207"/>
        <end position="235"/>
    </location>
</feature>
<dbReference type="Proteomes" id="UP001165289">
    <property type="component" value="Unassembled WGS sequence"/>
</dbReference>
<feature type="transmembrane region" description="Helical" evidence="1">
    <location>
        <begin position="165"/>
        <end position="186"/>
    </location>
</feature>
<evidence type="ECO:0000313" key="2">
    <source>
        <dbReference type="EMBL" id="KAI6660049.1"/>
    </source>
</evidence>
<accession>A0AAV7KIP7</accession>
<comment type="caution">
    <text evidence="2">The sequence shown here is derived from an EMBL/GenBank/DDBJ whole genome shotgun (WGS) entry which is preliminary data.</text>
</comment>
<feature type="transmembrane region" description="Helical" evidence="1">
    <location>
        <begin position="44"/>
        <end position="72"/>
    </location>
</feature>
<feature type="transmembrane region" description="Helical" evidence="1">
    <location>
        <begin position="92"/>
        <end position="120"/>
    </location>
</feature>
<keyword evidence="1" id="KW-0472">Membrane</keyword>
<keyword evidence="1" id="KW-0812">Transmembrane</keyword>
<feature type="transmembrane region" description="Helical" evidence="1">
    <location>
        <begin position="280"/>
        <end position="305"/>
    </location>
</feature>
<keyword evidence="1" id="KW-1133">Transmembrane helix</keyword>
<keyword evidence="3" id="KW-1185">Reference proteome</keyword>
<evidence type="ECO:0000313" key="3">
    <source>
        <dbReference type="Proteomes" id="UP001165289"/>
    </source>
</evidence>
<organism evidence="2 3">
    <name type="scientific">Oopsacas minuta</name>
    <dbReference type="NCBI Taxonomy" id="111878"/>
    <lineage>
        <taxon>Eukaryota</taxon>
        <taxon>Metazoa</taxon>
        <taxon>Porifera</taxon>
        <taxon>Hexactinellida</taxon>
        <taxon>Hexasterophora</taxon>
        <taxon>Lyssacinosida</taxon>
        <taxon>Leucopsacidae</taxon>
        <taxon>Oopsacas</taxon>
    </lineage>
</organism>
<evidence type="ECO:0000256" key="1">
    <source>
        <dbReference type="SAM" id="Phobius"/>
    </source>
</evidence>
<dbReference type="AlphaFoldDB" id="A0AAV7KIP7"/>
<reference evidence="2 3" key="1">
    <citation type="journal article" date="2023" name="BMC Biol.">
        <title>The compact genome of the sponge Oopsacas minuta (Hexactinellida) is lacking key metazoan core genes.</title>
        <authorList>
            <person name="Santini S."/>
            <person name="Schenkelaars Q."/>
            <person name="Jourda C."/>
            <person name="Duchesne M."/>
            <person name="Belahbib H."/>
            <person name="Rocher C."/>
            <person name="Selva M."/>
            <person name="Riesgo A."/>
            <person name="Vervoort M."/>
            <person name="Leys S.P."/>
            <person name="Kodjabachian L."/>
            <person name="Le Bivic A."/>
            <person name="Borchiellini C."/>
            <person name="Claverie J.M."/>
            <person name="Renard E."/>
        </authorList>
    </citation>
    <scope>NUCLEOTIDE SEQUENCE [LARGE SCALE GENOMIC DNA]</scope>
    <source>
        <strain evidence="2">SPO-2</strain>
    </source>
</reference>
<proteinExistence type="predicted"/>
<protein>
    <submittedName>
        <fullName evidence="2">Uncharacterized protein</fullName>
    </submittedName>
</protein>
<sequence>MVFIIVYFSYRKYKNFIEIRNFPLSAGIDIDLKRHRDNLKIESIGFNFILILSGLELISNIILGIYGNYIFFVKHFNHPIYDKTHYNNDSSIILVVACGNIDRVVLSILPPILSLLFIVLRRAYLNSSYRKWIIGYTIYISIRSFIFLILSALPSTVFLSEMLFFPINIVDLFTYIYCCRKFYLLLKGRREEARWHGTIQDYKSKRIIVQQFLCSQVAVAHICALVLINSFIYFLQAPINIITLKPSYFNSISHGILPSITVSEEVYTMLRSILHYSRDIQWFLLTILEIILLFVYLLVCIGIIIKLVSYKKKYKHVNDWIVKPLMEKYRASLDDM</sequence>